<dbReference type="Pfam" id="PF00092">
    <property type="entry name" value="VWA"/>
    <property type="match status" value="1"/>
</dbReference>
<feature type="signal peptide" evidence="1">
    <location>
        <begin position="1"/>
        <end position="16"/>
    </location>
</feature>
<dbReference type="SUPFAM" id="SSF53300">
    <property type="entry name" value="vWA-like"/>
    <property type="match status" value="1"/>
</dbReference>
<organism evidence="3 4">
    <name type="scientific">Brachionus plicatilis</name>
    <name type="common">Marine rotifer</name>
    <name type="synonym">Brachionus muelleri</name>
    <dbReference type="NCBI Taxonomy" id="10195"/>
    <lineage>
        <taxon>Eukaryota</taxon>
        <taxon>Metazoa</taxon>
        <taxon>Spiralia</taxon>
        <taxon>Gnathifera</taxon>
        <taxon>Rotifera</taxon>
        <taxon>Eurotatoria</taxon>
        <taxon>Monogononta</taxon>
        <taxon>Pseudotrocha</taxon>
        <taxon>Ploima</taxon>
        <taxon>Brachionidae</taxon>
        <taxon>Brachionus</taxon>
    </lineage>
</organism>
<dbReference type="PROSITE" id="PS50234">
    <property type="entry name" value="VWFA"/>
    <property type="match status" value="1"/>
</dbReference>
<sequence>MKIIFLLLLLTVSSKSQVKQSSHRLDLYLLIDTSDHVLRNQFDMFKLQVYNLIVMLDPRVVRLAIMTTDKNTAILKRLQDDYSNTEQFGLYILSNLKQSKDSSVHNGLQVLQKMLSSDEQRSSRPKISFVIAKNFAADFFRKMVNKIRQESYLYSVEIEQVNASKMFDTIRGMTSNSSFFLGVNQMATVQLNRNEIQIFRTNVRLRKDKKIRIVFKVTSGGFLIKHDFIEQETYSLEHQKTEVIKKLKILCVKSNSGLGRLNEYFKLKGIFKWNSLTIDVSEKISCEKF</sequence>
<dbReference type="Gene3D" id="3.40.50.410">
    <property type="entry name" value="von Willebrand factor, type A domain"/>
    <property type="match status" value="1"/>
</dbReference>
<dbReference type="InterPro" id="IPR036465">
    <property type="entry name" value="vWFA_dom_sf"/>
</dbReference>
<evidence type="ECO:0000313" key="3">
    <source>
        <dbReference type="EMBL" id="RMZ96082.1"/>
    </source>
</evidence>
<gene>
    <name evidence="3" type="ORF">BpHYR1_030806</name>
</gene>
<evidence type="ECO:0000313" key="4">
    <source>
        <dbReference type="Proteomes" id="UP000276133"/>
    </source>
</evidence>
<proteinExistence type="predicted"/>
<dbReference type="InterPro" id="IPR002035">
    <property type="entry name" value="VWF_A"/>
</dbReference>
<name>A0A3M7PAL6_BRAPC</name>
<reference evidence="3 4" key="1">
    <citation type="journal article" date="2018" name="Sci. Rep.">
        <title>Genomic signatures of local adaptation to the degree of environmental predictability in rotifers.</title>
        <authorList>
            <person name="Franch-Gras L."/>
            <person name="Hahn C."/>
            <person name="Garcia-Roger E.M."/>
            <person name="Carmona M.J."/>
            <person name="Serra M."/>
            <person name="Gomez A."/>
        </authorList>
    </citation>
    <scope>NUCLEOTIDE SEQUENCE [LARGE SCALE GENOMIC DNA]</scope>
    <source>
        <strain evidence="3">HYR1</strain>
    </source>
</reference>
<keyword evidence="1" id="KW-0732">Signal</keyword>
<comment type="caution">
    <text evidence="3">The sequence shown here is derived from an EMBL/GenBank/DDBJ whole genome shotgun (WGS) entry which is preliminary data.</text>
</comment>
<feature type="chain" id="PRO_5018320860" description="VWFA domain-containing protein" evidence="1">
    <location>
        <begin position="17"/>
        <end position="289"/>
    </location>
</feature>
<keyword evidence="4" id="KW-1185">Reference proteome</keyword>
<evidence type="ECO:0000259" key="2">
    <source>
        <dbReference type="PROSITE" id="PS50234"/>
    </source>
</evidence>
<protein>
    <recommendedName>
        <fullName evidence="2">VWFA domain-containing protein</fullName>
    </recommendedName>
</protein>
<evidence type="ECO:0000256" key="1">
    <source>
        <dbReference type="SAM" id="SignalP"/>
    </source>
</evidence>
<dbReference type="Proteomes" id="UP000276133">
    <property type="component" value="Unassembled WGS sequence"/>
</dbReference>
<accession>A0A3M7PAL6</accession>
<dbReference type="AlphaFoldDB" id="A0A3M7PAL6"/>
<dbReference type="EMBL" id="REGN01012309">
    <property type="protein sequence ID" value="RMZ96082.1"/>
    <property type="molecule type" value="Genomic_DNA"/>
</dbReference>
<feature type="domain" description="VWFA" evidence="2">
    <location>
        <begin position="26"/>
        <end position="203"/>
    </location>
</feature>